<reference evidence="2 3" key="1">
    <citation type="journal article" date="2021" name="PeerJ">
        <title>Analysis of 44 Vibrio anguillarum genomes reveals high genetic diversity.</title>
        <authorList>
            <person name="Hansen M.J."/>
            <person name="Dalsgaard I."/>
        </authorList>
    </citation>
    <scope>NUCLEOTIDE SEQUENCE [LARGE SCALE GENOMIC DNA]</scope>
    <source>
        <strain evidence="2 3">17-16730-2A</strain>
    </source>
</reference>
<evidence type="ECO:0000313" key="3">
    <source>
        <dbReference type="Proteomes" id="UP000722957"/>
    </source>
</evidence>
<dbReference type="AlphaFoldDB" id="A0AAW4AXM4"/>
<evidence type="ECO:0000256" key="1">
    <source>
        <dbReference type="SAM" id="Phobius"/>
    </source>
</evidence>
<dbReference type="EMBL" id="RDOM01000044">
    <property type="protein sequence ID" value="MBF4273234.1"/>
    <property type="molecule type" value="Genomic_DNA"/>
</dbReference>
<accession>A0AAW4AXM4</accession>
<protein>
    <submittedName>
        <fullName evidence="2">Uncharacterized protein</fullName>
    </submittedName>
</protein>
<name>A0AAW4AXM4_VIBAN</name>
<sequence>MAKSFKKDMVISDLGVKQRSYTCPTCSIAVLITFIDANSTILLMFFRPHLLVIDSILSGLGIGSRPYENREISIKLCIVSQLKLDSYGVFEIFVSEILGVESLE</sequence>
<comment type="caution">
    <text evidence="2">The sequence shown here is derived from an EMBL/GenBank/DDBJ whole genome shotgun (WGS) entry which is preliminary data.</text>
</comment>
<keyword evidence="1" id="KW-1133">Transmembrane helix</keyword>
<feature type="transmembrane region" description="Helical" evidence="1">
    <location>
        <begin position="21"/>
        <end position="46"/>
    </location>
</feature>
<proteinExistence type="predicted"/>
<keyword evidence="1" id="KW-0812">Transmembrane</keyword>
<dbReference type="Proteomes" id="UP000722957">
    <property type="component" value="Unassembled WGS sequence"/>
</dbReference>
<organism evidence="2 3">
    <name type="scientific">Vibrio anguillarum</name>
    <name type="common">Listonella anguillarum</name>
    <dbReference type="NCBI Taxonomy" id="55601"/>
    <lineage>
        <taxon>Bacteria</taxon>
        <taxon>Pseudomonadati</taxon>
        <taxon>Pseudomonadota</taxon>
        <taxon>Gammaproteobacteria</taxon>
        <taxon>Vibrionales</taxon>
        <taxon>Vibrionaceae</taxon>
        <taxon>Vibrio</taxon>
    </lineage>
</organism>
<keyword evidence="1" id="KW-0472">Membrane</keyword>
<evidence type="ECO:0000313" key="2">
    <source>
        <dbReference type="EMBL" id="MBF4273234.1"/>
    </source>
</evidence>
<gene>
    <name evidence="2" type="ORF">EAY07_14615</name>
</gene>